<dbReference type="EMBL" id="RJTM01000002">
    <property type="protein sequence ID" value="RNL95129.1"/>
    <property type="molecule type" value="Genomic_DNA"/>
</dbReference>
<keyword evidence="5 9" id="KW-0798">TonB box</keyword>
<feature type="domain" description="TonB-dependent receptor plug" evidence="12">
    <location>
        <begin position="113"/>
        <end position="218"/>
    </location>
</feature>
<comment type="subcellular location">
    <subcellularLocation>
        <location evidence="1 8">Cell outer membrane</location>
        <topology evidence="1 8">Multi-pass membrane protein</topology>
    </subcellularLocation>
</comment>
<comment type="similarity">
    <text evidence="8 9">Belongs to the TonB-dependent receptor family.</text>
</comment>
<dbReference type="OrthoDB" id="9768177at2"/>
<evidence type="ECO:0000259" key="12">
    <source>
        <dbReference type="Pfam" id="PF07715"/>
    </source>
</evidence>
<dbReference type="PANTHER" id="PTHR30442">
    <property type="entry name" value="IRON III DICITRATE TRANSPORT PROTEIN FECA"/>
    <property type="match status" value="1"/>
</dbReference>
<evidence type="ECO:0000256" key="4">
    <source>
        <dbReference type="ARBA" id="ARBA00022692"/>
    </source>
</evidence>
<evidence type="ECO:0000256" key="1">
    <source>
        <dbReference type="ARBA" id="ARBA00004571"/>
    </source>
</evidence>
<dbReference type="InterPro" id="IPR039426">
    <property type="entry name" value="TonB-dep_rcpt-like"/>
</dbReference>
<dbReference type="GO" id="GO:0033214">
    <property type="term" value="P:siderophore-iron import into cell"/>
    <property type="evidence" value="ECO:0007669"/>
    <property type="project" value="TreeGrafter"/>
</dbReference>
<dbReference type="InterPro" id="IPR023996">
    <property type="entry name" value="TonB-dep_OMP_SusC/RagA"/>
</dbReference>
<dbReference type="PROSITE" id="PS52016">
    <property type="entry name" value="TONB_DEPENDENT_REC_3"/>
    <property type="match status" value="1"/>
</dbReference>
<evidence type="ECO:0000313" key="14">
    <source>
        <dbReference type="Proteomes" id="UP000267469"/>
    </source>
</evidence>
<evidence type="ECO:0000256" key="2">
    <source>
        <dbReference type="ARBA" id="ARBA00022448"/>
    </source>
</evidence>
<organism evidence="13 14">
    <name type="scientific">Sinomicrobium pectinilyticum</name>
    <dbReference type="NCBI Taxonomy" id="1084421"/>
    <lineage>
        <taxon>Bacteria</taxon>
        <taxon>Pseudomonadati</taxon>
        <taxon>Bacteroidota</taxon>
        <taxon>Flavobacteriia</taxon>
        <taxon>Flavobacteriales</taxon>
        <taxon>Flavobacteriaceae</taxon>
        <taxon>Sinomicrobium</taxon>
    </lineage>
</organism>
<gene>
    <name evidence="13" type="ORF">ED312_00575</name>
</gene>
<dbReference type="InterPro" id="IPR023997">
    <property type="entry name" value="TonB-dep_OMP_SusC/RagA_CS"/>
</dbReference>
<evidence type="ECO:0000256" key="7">
    <source>
        <dbReference type="ARBA" id="ARBA00023237"/>
    </source>
</evidence>
<evidence type="ECO:0000256" key="6">
    <source>
        <dbReference type="ARBA" id="ARBA00023136"/>
    </source>
</evidence>
<keyword evidence="6 8" id="KW-0472">Membrane</keyword>
<evidence type="ECO:0000259" key="11">
    <source>
        <dbReference type="Pfam" id="PF00593"/>
    </source>
</evidence>
<reference evidence="13 14" key="1">
    <citation type="submission" date="2018-10" db="EMBL/GenBank/DDBJ databases">
        <title>Sinomicrobium pectinilyticum sp. nov., a pectinase-producing bacterium isolated from alkaline and saline soil, and emended description of the genus Sinomicrobium.</title>
        <authorList>
            <person name="Cheng B."/>
            <person name="Li C."/>
            <person name="Lai Q."/>
            <person name="Du M."/>
            <person name="Shao Z."/>
            <person name="Xu P."/>
            <person name="Yang C."/>
        </authorList>
    </citation>
    <scope>NUCLEOTIDE SEQUENCE [LARGE SCALE GENOMIC DNA]</scope>
    <source>
        <strain evidence="13 14">5DNS001</strain>
    </source>
</reference>
<dbReference type="SUPFAM" id="SSF49464">
    <property type="entry name" value="Carboxypeptidase regulatory domain-like"/>
    <property type="match status" value="1"/>
</dbReference>
<evidence type="ECO:0000313" key="13">
    <source>
        <dbReference type="EMBL" id="RNL95129.1"/>
    </source>
</evidence>
<dbReference type="Pfam" id="PF13715">
    <property type="entry name" value="CarbopepD_reg_2"/>
    <property type="match status" value="1"/>
</dbReference>
<evidence type="ECO:0000256" key="5">
    <source>
        <dbReference type="ARBA" id="ARBA00023077"/>
    </source>
</evidence>
<protein>
    <submittedName>
        <fullName evidence="13">TonB-dependent receptor</fullName>
    </submittedName>
</protein>
<dbReference type="GO" id="GO:0009279">
    <property type="term" value="C:cell outer membrane"/>
    <property type="evidence" value="ECO:0007669"/>
    <property type="project" value="UniProtKB-SubCell"/>
</dbReference>
<proteinExistence type="inferred from homology"/>
<dbReference type="InterPro" id="IPR012910">
    <property type="entry name" value="Plug_dom"/>
</dbReference>
<keyword evidence="7 8" id="KW-0998">Cell outer membrane</keyword>
<keyword evidence="3 8" id="KW-1134">Transmembrane beta strand</keyword>
<evidence type="ECO:0000256" key="3">
    <source>
        <dbReference type="ARBA" id="ARBA00022452"/>
    </source>
</evidence>
<dbReference type="Gene3D" id="2.40.170.20">
    <property type="entry name" value="TonB-dependent receptor, beta-barrel domain"/>
    <property type="match status" value="1"/>
</dbReference>
<evidence type="ECO:0000256" key="8">
    <source>
        <dbReference type="PROSITE-ProRule" id="PRU01360"/>
    </source>
</evidence>
<keyword evidence="2 8" id="KW-0813">Transport</keyword>
<dbReference type="Proteomes" id="UP000267469">
    <property type="component" value="Unassembled WGS sequence"/>
</dbReference>
<accession>A0A3N0F539</accession>
<evidence type="ECO:0000256" key="10">
    <source>
        <dbReference type="SAM" id="SignalP"/>
    </source>
</evidence>
<feature type="chain" id="PRO_5018064092" evidence="10">
    <location>
        <begin position="22"/>
        <end position="1038"/>
    </location>
</feature>
<dbReference type="RefSeq" id="WP_123214040.1">
    <property type="nucleotide sequence ID" value="NZ_RJTM01000002.1"/>
</dbReference>
<dbReference type="SUPFAM" id="SSF56935">
    <property type="entry name" value="Porins"/>
    <property type="match status" value="1"/>
</dbReference>
<dbReference type="InterPro" id="IPR000531">
    <property type="entry name" value="Beta-barrel_TonB"/>
</dbReference>
<dbReference type="InterPro" id="IPR008969">
    <property type="entry name" value="CarboxyPept-like_regulatory"/>
</dbReference>
<feature type="domain" description="TonB-dependent receptor-like beta-barrel" evidence="11">
    <location>
        <begin position="376"/>
        <end position="991"/>
    </location>
</feature>
<dbReference type="InterPro" id="IPR036942">
    <property type="entry name" value="Beta-barrel_TonB_sf"/>
</dbReference>
<dbReference type="NCBIfam" id="TIGR04057">
    <property type="entry name" value="SusC_RagA_signa"/>
    <property type="match status" value="1"/>
</dbReference>
<feature type="signal peptide" evidence="10">
    <location>
        <begin position="1"/>
        <end position="21"/>
    </location>
</feature>
<evidence type="ECO:0000256" key="9">
    <source>
        <dbReference type="RuleBase" id="RU003357"/>
    </source>
</evidence>
<comment type="caution">
    <text evidence="13">The sequence shown here is derived from an EMBL/GenBank/DDBJ whole genome shotgun (WGS) entry which is preliminary data.</text>
</comment>
<dbReference type="InterPro" id="IPR037066">
    <property type="entry name" value="Plug_dom_sf"/>
</dbReference>
<dbReference type="PANTHER" id="PTHR30442:SF0">
    <property type="entry name" value="FE(3+) DICITRATE TRANSPORT PROTEIN FECA"/>
    <property type="match status" value="1"/>
</dbReference>
<keyword evidence="13" id="KW-0675">Receptor</keyword>
<keyword evidence="14" id="KW-1185">Reference proteome</keyword>
<dbReference type="Pfam" id="PF07715">
    <property type="entry name" value="Plug"/>
    <property type="match status" value="1"/>
</dbReference>
<dbReference type="Pfam" id="PF00593">
    <property type="entry name" value="TonB_dep_Rec_b-barrel"/>
    <property type="match status" value="1"/>
</dbReference>
<dbReference type="Gene3D" id="2.170.130.10">
    <property type="entry name" value="TonB-dependent receptor, plug domain"/>
    <property type="match status" value="1"/>
</dbReference>
<sequence length="1038" mass="116272">MKVKLFWLVCCLAIFPVGVYAQNTITGQVTDADNQPLPGTNILVEGTNRYAVSDFDGNFTIEASPGEVLQVTYVGFKDRLITVGDDTSITIVLQEDTSELDEVVVVGYGTQKKADLTGSISSIEAEDIVKQPALTATQAIQGKVPGINIINSDQPGATPTVIIRGLGTALSGRDPLYIVDGMPVDNIKSISPSDILKVDVLKDASSASIYGLRAANGVIIVTTKQGKKGKAKFSFDSFYGAKSILNPVEMANANQYIDYFNEGAAAIGGYSLQEDQLHNTDWYNELAQVGSINNNTFAVSGGGEHVDYYFSYNHYEEEGVLKDHKYRRGTIKNNNTYRLFDDKLKLTQNLNISFTNENPKPLGAFNNAYRQSPLVPVRYENGRWGQSFVNQTTGIVTYEAGPGESIGRLYSHGNPMADVFFQNEKIHTTTLQGGFTGEFSISEDLKATSRFGATKYYFDKRVFNPMRERWIAGDPTRTYEEFDESRKNATNEETGIIPTSWAYNSLSLEDIETFRWNWDGFLTFDRLFGKHHVNLVLGGSKEKTNVGRRLYGQGYEVPEKEQYWSIQHVSGFFDNVTENVYYTPRTLMSYFARAQYNFDNKYYITATIRRDGSSVFKAGENFWENFPSFGLGWTLSNEDFLKDSKHINFLKIRGGWGRLGNQNVPLNIDQIQTSTGSANQNYVLGPNQELMFGASVASPVKDLTWEIVEEWGVGLDLELLDSRLSGSVDYYDKTTKNMILLVQPLLNSQFAENFYDHGAEVSNKGMEFALEWRDNISEDWSYSIGGNFSYNKNMVENVKPAYDGMTGGSLNNGRITKRLEEGQPLGAWWMYEVEGVWQTQDEVDNNASIEGAAPGHLRYKDQNEDGVIDDRDKKFFGSYIPKYNYGIRLGLNYKNIDFSVDGFGVGGNKVYNGLKNTRTDNENITADTYNTRWTGEGSTNIHPGADRDIEASDYYLESGAFFRINNITVGYTLPDFSKYVSKLRFYFTAQNPFMFTDYSGFTPEIIGGDGGNPYRTAGVELSAYPNTKTFIFGINLEL</sequence>
<name>A0A3N0F539_SINP1</name>
<keyword evidence="4 8" id="KW-0812">Transmembrane</keyword>
<keyword evidence="10" id="KW-0732">Signal</keyword>
<dbReference type="Gene3D" id="2.60.40.1120">
    <property type="entry name" value="Carboxypeptidase-like, regulatory domain"/>
    <property type="match status" value="1"/>
</dbReference>
<dbReference type="AlphaFoldDB" id="A0A3N0F539"/>
<dbReference type="NCBIfam" id="TIGR04056">
    <property type="entry name" value="OMP_RagA_SusC"/>
    <property type="match status" value="1"/>
</dbReference>